<sequence>MTIFASIIKFCNKNNENIVREKSNYSNPNDINNFKNNFNENTIQKWIMPPIVFLGPVQTPAYI</sequence>
<dbReference type="AlphaFoldDB" id="A0AAN7YP41"/>
<protein>
    <submittedName>
        <fullName evidence="1">Uncharacterized protein</fullName>
    </submittedName>
</protein>
<organism evidence="1 2">
    <name type="scientific">Dictyostelium firmibasis</name>
    <dbReference type="NCBI Taxonomy" id="79012"/>
    <lineage>
        <taxon>Eukaryota</taxon>
        <taxon>Amoebozoa</taxon>
        <taxon>Evosea</taxon>
        <taxon>Eumycetozoa</taxon>
        <taxon>Dictyostelia</taxon>
        <taxon>Dictyosteliales</taxon>
        <taxon>Dictyosteliaceae</taxon>
        <taxon>Dictyostelium</taxon>
    </lineage>
</organism>
<accession>A0AAN7YP41</accession>
<keyword evidence="2" id="KW-1185">Reference proteome</keyword>
<name>A0AAN7YP41_9MYCE</name>
<proteinExistence type="predicted"/>
<comment type="caution">
    <text evidence="1">The sequence shown here is derived from an EMBL/GenBank/DDBJ whole genome shotgun (WGS) entry which is preliminary data.</text>
</comment>
<dbReference type="Proteomes" id="UP001344447">
    <property type="component" value="Unassembled WGS sequence"/>
</dbReference>
<gene>
    <name evidence="1" type="ORF">RB653_009909</name>
</gene>
<evidence type="ECO:0000313" key="1">
    <source>
        <dbReference type="EMBL" id="KAK5574656.1"/>
    </source>
</evidence>
<reference evidence="1 2" key="1">
    <citation type="submission" date="2023-11" db="EMBL/GenBank/DDBJ databases">
        <title>Dfirmibasis_genome.</title>
        <authorList>
            <person name="Edelbroek B."/>
            <person name="Kjellin J."/>
            <person name="Jerlstrom-Hultqvist J."/>
            <person name="Soderbom F."/>
        </authorList>
    </citation>
    <scope>NUCLEOTIDE SEQUENCE [LARGE SCALE GENOMIC DNA]</scope>
    <source>
        <strain evidence="1 2">TNS-C-14</strain>
    </source>
</reference>
<evidence type="ECO:0000313" key="2">
    <source>
        <dbReference type="Proteomes" id="UP001344447"/>
    </source>
</evidence>
<dbReference type="EMBL" id="JAVFKY010000006">
    <property type="protein sequence ID" value="KAK5574656.1"/>
    <property type="molecule type" value="Genomic_DNA"/>
</dbReference>